<feature type="compositionally biased region" description="Basic and acidic residues" evidence="4">
    <location>
        <begin position="334"/>
        <end position="346"/>
    </location>
</feature>
<comment type="caution">
    <text evidence="6">The sequence shown here is derived from an EMBL/GenBank/DDBJ whole genome shotgun (WGS) entry which is preliminary data.</text>
</comment>
<dbReference type="AlphaFoldDB" id="A0A8T2TWT2"/>
<dbReference type="GO" id="GO:0000775">
    <property type="term" value="C:chromosome, centromeric region"/>
    <property type="evidence" value="ECO:0007669"/>
    <property type="project" value="InterPro"/>
</dbReference>
<dbReference type="GO" id="GO:0045144">
    <property type="term" value="P:meiotic sister chromatid segregation"/>
    <property type="evidence" value="ECO:0007669"/>
    <property type="project" value="InterPro"/>
</dbReference>
<feature type="coiled-coil region" evidence="3">
    <location>
        <begin position="35"/>
        <end position="65"/>
    </location>
</feature>
<proteinExistence type="inferred from homology"/>
<dbReference type="GO" id="GO:0034090">
    <property type="term" value="P:maintenance of meiotic sister chromatid cohesion"/>
    <property type="evidence" value="ECO:0007669"/>
    <property type="project" value="InterPro"/>
</dbReference>
<name>A0A8T2TWT2_CERRI</name>
<sequence length="443" mass="49315">MGSENSGRKVARTVGQRKKLSDITNTPILAKSRLYDDSTQFVAQLQEELDTLKQLLEEKEGILAESKRCMEKLWFDYCRKSKQNKEITLHNSQLYKDLMEARDQLKILQHENAQMSALYKACKSEMQAKLKEALEKVDHLTKLLEALSLEQVPDEQYPVTVSSNQSSGEVVLKDAVSIQLQSLSRKRATERKTYREPSLKVKLRREHGSSICSSVDSMQQSCGVQGLLLPDVPVLTSGTSNGSKTEQLGKNRPQRTSNGSKKQLENSEPRKTEQLGKSGPQKASNGSKEELESCGVQGLLLPDVPVLASNTSNGSKTEQLGKNRPQRRSNGSKKQLENSEPRKAEQLGKSGPQKASNGSKEELESSEPRKKVSQPGVPSGWSLDHVSKQQSRKSEPDKKEFQPDDPAVSLLAQESMDRPRRRAVSSVGSYKEPSLVTKMRRDA</sequence>
<evidence type="ECO:0000313" key="7">
    <source>
        <dbReference type="Proteomes" id="UP000825935"/>
    </source>
</evidence>
<evidence type="ECO:0000256" key="3">
    <source>
        <dbReference type="SAM" id="Coils"/>
    </source>
</evidence>
<dbReference type="InterPro" id="IPR011515">
    <property type="entry name" value="Shugoshin_C"/>
</dbReference>
<dbReference type="OrthoDB" id="1932813at2759"/>
<keyword evidence="3" id="KW-0175">Coiled coil</keyword>
<dbReference type="EMBL" id="CM035415">
    <property type="protein sequence ID" value="KAH7427948.1"/>
    <property type="molecule type" value="Genomic_DNA"/>
</dbReference>
<feature type="domain" description="Shugoshin C-terminal" evidence="5">
    <location>
        <begin position="418"/>
        <end position="441"/>
    </location>
</feature>
<dbReference type="Pfam" id="PF07557">
    <property type="entry name" value="Shugoshin_C"/>
    <property type="match status" value="1"/>
</dbReference>
<dbReference type="PANTHER" id="PTHR34373:SF9">
    <property type="entry name" value="SHUGOSHIN 2"/>
    <property type="match status" value="1"/>
</dbReference>
<accession>A0A8T2TWT2</accession>
<dbReference type="Proteomes" id="UP000825935">
    <property type="component" value="Chromosome 10"/>
</dbReference>
<dbReference type="GO" id="GO:0005634">
    <property type="term" value="C:nucleus"/>
    <property type="evidence" value="ECO:0007669"/>
    <property type="project" value="InterPro"/>
</dbReference>
<evidence type="ECO:0000256" key="2">
    <source>
        <dbReference type="ARBA" id="ARBA00022829"/>
    </source>
</evidence>
<organism evidence="6 7">
    <name type="scientific">Ceratopteris richardii</name>
    <name type="common">Triangle waterfern</name>
    <dbReference type="NCBI Taxonomy" id="49495"/>
    <lineage>
        <taxon>Eukaryota</taxon>
        <taxon>Viridiplantae</taxon>
        <taxon>Streptophyta</taxon>
        <taxon>Embryophyta</taxon>
        <taxon>Tracheophyta</taxon>
        <taxon>Polypodiopsida</taxon>
        <taxon>Polypodiidae</taxon>
        <taxon>Polypodiales</taxon>
        <taxon>Pteridineae</taxon>
        <taxon>Pteridaceae</taxon>
        <taxon>Parkerioideae</taxon>
        <taxon>Ceratopteris</taxon>
    </lineage>
</organism>
<dbReference type="EMBL" id="CM035415">
    <property type="protein sequence ID" value="KAH7427947.1"/>
    <property type="molecule type" value="Genomic_DNA"/>
</dbReference>
<protein>
    <recommendedName>
        <fullName evidence="5">Shugoshin C-terminal domain-containing protein</fullName>
    </recommendedName>
</protein>
<evidence type="ECO:0000313" key="6">
    <source>
        <dbReference type="EMBL" id="KAH7427947.1"/>
    </source>
</evidence>
<evidence type="ECO:0000256" key="4">
    <source>
        <dbReference type="SAM" id="MobiDB-lite"/>
    </source>
</evidence>
<feature type="region of interest" description="Disordered" evidence="4">
    <location>
        <begin position="235"/>
        <end position="293"/>
    </location>
</feature>
<feature type="compositionally biased region" description="Polar residues" evidence="4">
    <location>
        <begin position="308"/>
        <end position="320"/>
    </location>
</feature>
<comment type="similarity">
    <text evidence="1">Belongs to the shugoshin family.</text>
</comment>
<feature type="compositionally biased region" description="Polar residues" evidence="4">
    <location>
        <begin position="236"/>
        <end position="261"/>
    </location>
</feature>
<reference evidence="6" key="1">
    <citation type="submission" date="2021-08" db="EMBL/GenBank/DDBJ databases">
        <title>WGS assembly of Ceratopteris richardii.</title>
        <authorList>
            <person name="Marchant D.B."/>
            <person name="Chen G."/>
            <person name="Jenkins J."/>
            <person name="Shu S."/>
            <person name="Leebens-Mack J."/>
            <person name="Grimwood J."/>
            <person name="Schmutz J."/>
            <person name="Soltis P."/>
            <person name="Soltis D."/>
            <person name="Chen Z.-H."/>
        </authorList>
    </citation>
    <scope>NUCLEOTIDE SEQUENCE</scope>
    <source>
        <strain evidence="6">Whitten #5841</strain>
        <tissue evidence="6">Leaf</tissue>
    </source>
</reference>
<dbReference type="InterPro" id="IPR044693">
    <property type="entry name" value="SGO_plant"/>
</dbReference>
<feature type="region of interest" description="Disordered" evidence="4">
    <location>
        <begin position="306"/>
        <end position="443"/>
    </location>
</feature>
<evidence type="ECO:0000256" key="1">
    <source>
        <dbReference type="ARBA" id="ARBA00010845"/>
    </source>
</evidence>
<dbReference type="OMA" id="SWSNENE"/>
<feature type="compositionally biased region" description="Basic and acidic residues" evidence="4">
    <location>
        <begin position="392"/>
        <end position="402"/>
    </location>
</feature>
<dbReference type="PANTHER" id="PTHR34373">
    <property type="entry name" value="SHUGOSHIN 2"/>
    <property type="match status" value="1"/>
</dbReference>
<feature type="coiled-coil region" evidence="3">
    <location>
        <begin position="91"/>
        <end position="150"/>
    </location>
</feature>
<feature type="compositionally biased region" description="Basic and acidic residues" evidence="4">
    <location>
        <begin position="262"/>
        <end position="274"/>
    </location>
</feature>
<feature type="compositionally biased region" description="Basic and acidic residues" evidence="4">
    <location>
        <begin position="359"/>
        <end position="370"/>
    </location>
</feature>
<keyword evidence="2" id="KW-0159">Chromosome partition</keyword>
<evidence type="ECO:0000259" key="5">
    <source>
        <dbReference type="Pfam" id="PF07557"/>
    </source>
</evidence>
<keyword evidence="7" id="KW-1185">Reference proteome</keyword>
<gene>
    <name evidence="6" type="ORF">KP509_10G068500</name>
</gene>